<evidence type="ECO:0000256" key="4">
    <source>
        <dbReference type="RuleBase" id="RU003869"/>
    </source>
</evidence>
<dbReference type="PANTHER" id="PTHR11655">
    <property type="entry name" value="60S/50S RIBOSOMAL PROTEIN L6/L9"/>
    <property type="match status" value="1"/>
</dbReference>
<dbReference type="Pfam" id="PF00347">
    <property type="entry name" value="Ribosomal_L6"/>
    <property type="match status" value="1"/>
</dbReference>
<dbReference type="InterPro" id="IPR036789">
    <property type="entry name" value="Ribosomal_uL6-like_a/b-dom_sf"/>
</dbReference>
<evidence type="ECO:0000256" key="2">
    <source>
        <dbReference type="ARBA" id="ARBA00022980"/>
    </source>
</evidence>
<keyword evidence="3 4" id="KW-0687">Ribonucleoprotein</keyword>
<dbReference type="GO" id="GO:0005762">
    <property type="term" value="C:mitochondrial large ribosomal subunit"/>
    <property type="evidence" value="ECO:0007669"/>
    <property type="project" value="TreeGrafter"/>
</dbReference>
<evidence type="ECO:0000313" key="6">
    <source>
        <dbReference type="EMBL" id="RKP03073.1"/>
    </source>
</evidence>
<dbReference type="InterPro" id="IPR000702">
    <property type="entry name" value="Ribosomal_uL6-like"/>
</dbReference>
<keyword evidence="2 4" id="KW-0689">Ribosomal protein</keyword>
<dbReference type="Proteomes" id="UP000274922">
    <property type="component" value="Unassembled WGS sequence"/>
</dbReference>
<sequence length="204" mass="21603">MASGDPQGRVLTVTHRRSNKSLSLPIPNFVQLNFADEASTAAAAAAGAGAGAAAPAAAAAASGTTTLQLAVTDPSDKKQKQMWGTTRTLIANMVRGLTEEFTVLVHFEGVGYRAALAPVPTAPDYPGQQQLVMRLGYCNDMIERVPFGVSVRIPSAQRLVLQGPDLQVVTQLAAKIRAHRPPEPYNQKGVFVGDETIAKKEGKR</sequence>
<keyword evidence="7" id="KW-1185">Reference proteome</keyword>
<dbReference type="InterPro" id="IPR019906">
    <property type="entry name" value="Ribosomal_uL6_bac-type"/>
</dbReference>
<dbReference type="InterPro" id="IPR020040">
    <property type="entry name" value="Ribosomal_uL6_a/b-dom"/>
</dbReference>
<dbReference type="GO" id="GO:0019843">
    <property type="term" value="F:rRNA binding"/>
    <property type="evidence" value="ECO:0007669"/>
    <property type="project" value="InterPro"/>
</dbReference>
<feature type="domain" description="Large ribosomal subunit protein uL6 alpha-beta" evidence="5">
    <location>
        <begin position="129"/>
        <end position="190"/>
    </location>
</feature>
<reference evidence="7" key="1">
    <citation type="journal article" date="2018" name="Nat. Microbiol.">
        <title>Leveraging single-cell genomics to expand the fungal tree of life.</title>
        <authorList>
            <person name="Ahrendt S.R."/>
            <person name="Quandt C.A."/>
            <person name="Ciobanu D."/>
            <person name="Clum A."/>
            <person name="Salamov A."/>
            <person name="Andreopoulos B."/>
            <person name="Cheng J.F."/>
            <person name="Woyke T."/>
            <person name="Pelin A."/>
            <person name="Henrissat B."/>
            <person name="Reynolds N.K."/>
            <person name="Benny G.L."/>
            <person name="Smith M.E."/>
            <person name="James T.Y."/>
            <person name="Grigoriev I.V."/>
        </authorList>
    </citation>
    <scope>NUCLEOTIDE SEQUENCE [LARGE SCALE GENOMIC DNA]</scope>
    <source>
        <strain evidence="7">ATCC 52028</strain>
    </source>
</reference>
<proteinExistence type="inferred from homology"/>
<evidence type="ECO:0000313" key="7">
    <source>
        <dbReference type="Proteomes" id="UP000274922"/>
    </source>
</evidence>
<dbReference type="AlphaFoldDB" id="A0A4P9XCC8"/>
<accession>A0A4P9XCC8</accession>
<organism evidence="6 7">
    <name type="scientific">Caulochytrium protostelioides</name>
    <dbReference type="NCBI Taxonomy" id="1555241"/>
    <lineage>
        <taxon>Eukaryota</taxon>
        <taxon>Fungi</taxon>
        <taxon>Fungi incertae sedis</taxon>
        <taxon>Chytridiomycota</taxon>
        <taxon>Chytridiomycota incertae sedis</taxon>
        <taxon>Chytridiomycetes</taxon>
        <taxon>Caulochytriales</taxon>
        <taxon>Caulochytriaceae</taxon>
        <taxon>Caulochytrium</taxon>
    </lineage>
</organism>
<dbReference type="PANTHER" id="PTHR11655:SF14">
    <property type="entry name" value="LARGE RIBOSOMAL SUBUNIT PROTEIN UL6M"/>
    <property type="match status" value="1"/>
</dbReference>
<evidence type="ECO:0000256" key="1">
    <source>
        <dbReference type="ARBA" id="ARBA00009356"/>
    </source>
</evidence>
<evidence type="ECO:0000256" key="3">
    <source>
        <dbReference type="ARBA" id="ARBA00023274"/>
    </source>
</evidence>
<dbReference type="PRINTS" id="PR00059">
    <property type="entry name" value="RIBOSOMALL6"/>
</dbReference>
<dbReference type="SUPFAM" id="SSF56053">
    <property type="entry name" value="Ribosomal protein L6"/>
    <property type="match status" value="2"/>
</dbReference>
<evidence type="ECO:0000259" key="5">
    <source>
        <dbReference type="Pfam" id="PF00347"/>
    </source>
</evidence>
<name>A0A4P9XCC8_9FUNG</name>
<comment type="similarity">
    <text evidence="1 4">Belongs to the universal ribosomal protein uL6 family.</text>
</comment>
<dbReference type="GO" id="GO:0003735">
    <property type="term" value="F:structural constituent of ribosome"/>
    <property type="evidence" value="ECO:0007669"/>
    <property type="project" value="InterPro"/>
</dbReference>
<dbReference type="EMBL" id="ML014129">
    <property type="protein sequence ID" value="RKP03073.1"/>
    <property type="molecule type" value="Genomic_DNA"/>
</dbReference>
<protein>
    <recommendedName>
        <fullName evidence="5">Large ribosomal subunit protein uL6 alpha-beta domain-containing protein</fullName>
    </recommendedName>
</protein>
<dbReference type="STRING" id="1555241.A0A4P9XCC8"/>
<dbReference type="Gene3D" id="3.90.930.12">
    <property type="entry name" value="Ribosomal protein L6, alpha-beta domain"/>
    <property type="match status" value="2"/>
</dbReference>
<dbReference type="GO" id="GO:0006412">
    <property type="term" value="P:translation"/>
    <property type="evidence" value="ECO:0007669"/>
    <property type="project" value="InterPro"/>
</dbReference>
<gene>
    <name evidence="6" type="ORF">CXG81DRAFT_9980</name>
</gene>
<dbReference type="OrthoDB" id="540873at2759"/>